<keyword evidence="2" id="KW-0560">Oxidoreductase</keyword>
<dbReference type="PANTHER" id="PTHR48107">
    <property type="entry name" value="NADPH-DEPENDENT ALDEHYDE REDUCTASE-LIKE PROTEIN, CHLOROPLASTIC-RELATED"/>
    <property type="match status" value="1"/>
</dbReference>
<organism evidence="4 5">
    <name type="scientific">Nonomuraea fuscirosea</name>
    <dbReference type="NCBI Taxonomy" id="1291556"/>
    <lineage>
        <taxon>Bacteria</taxon>
        <taxon>Bacillati</taxon>
        <taxon>Actinomycetota</taxon>
        <taxon>Actinomycetes</taxon>
        <taxon>Streptosporangiales</taxon>
        <taxon>Streptosporangiaceae</taxon>
        <taxon>Nonomuraea</taxon>
    </lineage>
</organism>
<comment type="similarity">
    <text evidence="1">Belongs to the short-chain dehydrogenases/reductases (SDR) family.</text>
</comment>
<dbReference type="Proteomes" id="UP000238312">
    <property type="component" value="Unassembled WGS sequence"/>
</dbReference>
<comment type="caution">
    <text evidence="4">The sequence shown here is derived from an EMBL/GenBank/DDBJ whole genome shotgun (WGS) entry which is preliminary data.</text>
</comment>
<dbReference type="InterPro" id="IPR020904">
    <property type="entry name" value="Sc_DH/Rdtase_CS"/>
</dbReference>
<dbReference type="InterPro" id="IPR002347">
    <property type="entry name" value="SDR_fam"/>
</dbReference>
<evidence type="ECO:0000259" key="3">
    <source>
        <dbReference type="SMART" id="SM00822"/>
    </source>
</evidence>
<gene>
    <name evidence="4" type="ORF">B0I32_103615</name>
</gene>
<dbReference type="InterPro" id="IPR057326">
    <property type="entry name" value="KR_dom"/>
</dbReference>
<dbReference type="OrthoDB" id="3571370at2"/>
<dbReference type="SMART" id="SM00822">
    <property type="entry name" value="PKS_KR"/>
    <property type="match status" value="1"/>
</dbReference>
<dbReference type="SUPFAM" id="SSF51735">
    <property type="entry name" value="NAD(P)-binding Rossmann-fold domains"/>
    <property type="match status" value="1"/>
</dbReference>
<feature type="domain" description="Ketoreductase" evidence="3">
    <location>
        <begin position="2"/>
        <end position="181"/>
    </location>
</feature>
<dbReference type="InterPro" id="IPR036291">
    <property type="entry name" value="NAD(P)-bd_dom_sf"/>
</dbReference>
<dbReference type="EMBL" id="PVNG01000003">
    <property type="protein sequence ID" value="PRX68653.1"/>
    <property type="molecule type" value="Genomic_DNA"/>
</dbReference>
<keyword evidence="5" id="KW-1185">Reference proteome</keyword>
<evidence type="ECO:0000256" key="1">
    <source>
        <dbReference type="ARBA" id="ARBA00006484"/>
    </source>
</evidence>
<accession>A0A2T0N7W9</accession>
<proteinExistence type="inferred from homology"/>
<dbReference type="Pfam" id="PF13561">
    <property type="entry name" value="adh_short_C2"/>
    <property type="match status" value="1"/>
</dbReference>
<dbReference type="AlphaFoldDB" id="A0A2T0N7W9"/>
<dbReference type="PANTHER" id="PTHR48107:SF7">
    <property type="entry name" value="RE15974P"/>
    <property type="match status" value="1"/>
</dbReference>
<dbReference type="PROSITE" id="PS00061">
    <property type="entry name" value="ADH_SHORT"/>
    <property type="match status" value="1"/>
</dbReference>
<sequence length="236" mass="24356">MAVALITGSSRGIGRAVAGRLAADGFDIVVNYRDDAGAADEVVKRVEAAGRRAVAVRADVADPGELRGLFQVPEERFGCLDVFVGNAATVRYAAVADISDEHFDLMWRTNTRATLIGIRESARRMRDGGRIVIVSSGAVVAAPPGVGPYAASKAAGDVLVQTAARELGPRGITVNSVLPGPTRTEMLNVDPGLIAAQTPLGRVGEPEDIADVVSFLASPSGGWITGQAIRAAGGLV</sequence>
<name>A0A2T0N7W9_9ACTN</name>
<reference evidence="4 5" key="1">
    <citation type="submission" date="2018-03" db="EMBL/GenBank/DDBJ databases">
        <title>Genomic Encyclopedia of Type Strains, Phase III (KMG-III): the genomes of soil and plant-associated and newly described type strains.</title>
        <authorList>
            <person name="Whitman W."/>
        </authorList>
    </citation>
    <scope>NUCLEOTIDE SEQUENCE [LARGE SCALE GENOMIC DNA]</scope>
    <source>
        <strain evidence="4 5">CGMCC 4.7104</strain>
    </source>
</reference>
<dbReference type="RefSeq" id="WP_106236977.1">
    <property type="nucleotide sequence ID" value="NZ_PVNG01000003.1"/>
</dbReference>
<evidence type="ECO:0000313" key="4">
    <source>
        <dbReference type="EMBL" id="PRX68653.1"/>
    </source>
</evidence>
<evidence type="ECO:0000313" key="5">
    <source>
        <dbReference type="Proteomes" id="UP000238312"/>
    </source>
</evidence>
<evidence type="ECO:0000256" key="2">
    <source>
        <dbReference type="ARBA" id="ARBA00023002"/>
    </source>
</evidence>
<dbReference type="GO" id="GO:0016614">
    <property type="term" value="F:oxidoreductase activity, acting on CH-OH group of donors"/>
    <property type="evidence" value="ECO:0007669"/>
    <property type="project" value="UniProtKB-ARBA"/>
</dbReference>
<protein>
    <submittedName>
        <fullName evidence="4">3-oxoacyl-[acyl-carrier protein] reductase</fullName>
    </submittedName>
</protein>
<dbReference type="PRINTS" id="PR00081">
    <property type="entry name" value="GDHRDH"/>
</dbReference>
<dbReference type="Gene3D" id="3.40.50.720">
    <property type="entry name" value="NAD(P)-binding Rossmann-like Domain"/>
    <property type="match status" value="1"/>
</dbReference>
<dbReference type="FunFam" id="3.40.50.720:FF:000084">
    <property type="entry name" value="Short-chain dehydrogenase reductase"/>
    <property type="match status" value="1"/>
</dbReference>